<keyword evidence="2" id="KW-1003">Cell membrane</keyword>
<evidence type="ECO:0000259" key="8">
    <source>
        <dbReference type="Pfam" id="PF12704"/>
    </source>
</evidence>
<dbReference type="PANTHER" id="PTHR30572:SF15">
    <property type="entry name" value="ABC TRANSPORTER PERMEASE"/>
    <property type="match status" value="1"/>
</dbReference>
<feature type="domain" description="ABC3 transporter permease C-terminal" evidence="7">
    <location>
        <begin position="260"/>
        <end position="380"/>
    </location>
</feature>
<evidence type="ECO:0000256" key="3">
    <source>
        <dbReference type="ARBA" id="ARBA00022692"/>
    </source>
</evidence>
<dbReference type="Proteomes" id="UP000534783">
    <property type="component" value="Unassembled WGS sequence"/>
</dbReference>
<accession>A0A7X6DR21</accession>
<keyword evidence="10" id="KW-1185">Reference proteome</keyword>
<evidence type="ECO:0000256" key="2">
    <source>
        <dbReference type="ARBA" id="ARBA00022475"/>
    </source>
</evidence>
<feature type="transmembrane region" description="Helical" evidence="6">
    <location>
        <begin position="301"/>
        <end position="327"/>
    </location>
</feature>
<gene>
    <name evidence="9" type="ORF">MNODULE_12305</name>
</gene>
<evidence type="ECO:0000256" key="4">
    <source>
        <dbReference type="ARBA" id="ARBA00022989"/>
    </source>
</evidence>
<comment type="caution">
    <text evidence="9">The sequence shown here is derived from an EMBL/GenBank/DDBJ whole genome shotgun (WGS) entry which is preliminary data.</text>
</comment>
<name>A0A7X6DR21_9BACT</name>
<feature type="domain" description="MacB-like periplasmic core" evidence="8">
    <location>
        <begin position="19"/>
        <end position="227"/>
    </location>
</feature>
<dbReference type="Pfam" id="PF12704">
    <property type="entry name" value="MacB_PCD"/>
    <property type="match status" value="1"/>
</dbReference>
<evidence type="ECO:0000256" key="1">
    <source>
        <dbReference type="ARBA" id="ARBA00004651"/>
    </source>
</evidence>
<sequence>MIIPLNYSFRNLWTRRLTTFLTAGGIALVIFVFSAVLMLANGLEKTLVGTGSDKNAIIVRQGAESEFMSMLDRNAVNIVKSQPEIAVGPEGNRLAASEVVVLINLPKRGSSNPSHVQIRGVAPESLTMRPQVKLVEGRRWRPGLSEVIVGRPVAEGFQGAGLGETIRFGMRDWTVVGVFDAEGAGFESEIWVDAEQLVQAFRRPVFSSITAQLSSAGDFSSLKSRLESDPRLTVEVAREKQYYAEQSEMMATFIRVLGLFVTVIFSLGAMIGAMITMYASVANRTTEIGTMRALGFPRRSILGAFLFESLLLASIGGGIGILLASLLQFVTVSTTNFATFSELAFRFILSPAIVVQSLAFALAMGFLGGFLPAVRASRQKIVEAFRAS</sequence>
<dbReference type="GO" id="GO:0005886">
    <property type="term" value="C:plasma membrane"/>
    <property type="evidence" value="ECO:0007669"/>
    <property type="project" value="UniProtKB-SubCell"/>
</dbReference>
<evidence type="ECO:0000313" key="9">
    <source>
        <dbReference type="EMBL" id="NKE71523.1"/>
    </source>
</evidence>
<dbReference type="InterPro" id="IPR003838">
    <property type="entry name" value="ABC3_permease_C"/>
</dbReference>
<evidence type="ECO:0000259" key="7">
    <source>
        <dbReference type="Pfam" id="PF02687"/>
    </source>
</evidence>
<feature type="transmembrane region" description="Helical" evidence="6">
    <location>
        <begin position="347"/>
        <end position="371"/>
    </location>
</feature>
<organism evidence="9 10">
    <name type="scientific">Candidatus Manganitrophus noduliformans</name>
    <dbReference type="NCBI Taxonomy" id="2606439"/>
    <lineage>
        <taxon>Bacteria</taxon>
        <taxon>Pseudomonadati</taxon>
        <taxon>Nitrospirota</taxon>
        <taxon>Nitrospiria</taxon>
        <taxon>Candidatus Troglogloeales</taxon>
        <taxon>Candidatus Manganitrophaceae</taxon>
        <taxon>Candidatus Manganitrophus</taxon>
    </lineage>
</organism>
<dbReference type="InterPro" id="IPR025857">
    <property type="entry name" value="MacB_PCD"/>
</dbReference>
<keyword evidence="3 6" id="KW-0812">Transmembrane</keyword>
<dbReference type="Pfam" id="PF02687">
    <property type="entry name" value="FtsX"/>
    <property type="match status" value="1"/>
</dbReference>
<evidence type="ECO:0000256" key="5">
    <source>
        <dbReference type="ARBA" id="ARBA00023136"/>
    </source>
</evidence>
<comment type="subcellular location">
    <subcellularLocation>
        <location evidence="1">Cell membrane</location>
        <topology evidence="1">Multi-pass membrane protein</topology>
    </subcellularLocation>
</comment>
<feature type="transmembrane region" description="Helical" evidence="6">
    <location>
        <begin position="20"/>
        <end position="40"/>
    </location>
</feature>
<keyword evidence="4 6" id="KW-1133">Transmembrane helix</keyword>
<dbReference type="PANTHER" id="PTHR30572">
    <property type="entry name" value="MEMBRANE COMPONENT OF TRANSPORTER-RELATED"/>
    <property type="match status" value="1"/>
</dbReference>
<dbReference type="EMBL" id="VTOW01000002">
    <property type="protein sequence ID" value="NKE71523.1"/>
    <property type="molecule type" value="Genomic_DNA"/>
</dbReference>
<protein>
    <submittedName>
        <fullName evidence="9">ABC transporter permease</fullName>
    </submittedName>
</protein>
<proteinExistence type="predicted"/>
<dbReference type="RefSeq" id="WP_168060232.1">
    <property type="nucleotide sequence ID" value="NZ_VTOW01000002.1"/>
</dbReference>
<evidence type="ECO:0000256" key="6">
    <source>
        <dbReference type="SAM" id="Phobius"/>
    </source>
</evidence>
<keyword evidence="5 6" id="KW-0472">Membrane</keyword>
<dbReference type="GO" id="GO:0022857">
    <property type="term" value="F:transmembrane transporter activity"/>
    <property type="evidence" value="ECO:0007669"/>
    <property type="project" value="TreeGrafter"/>
</dbReference>
<evidence type="ECO:0000313" key="10">
    <source>
        <dbReference type="Proteomes" id="UP000534783"/>
    </source>
</evidence>
<dbReference type="InterPro" id="IPR050250">
    <property type="entry name" value="Macrolide_Exporter_MacB"/>
</dbReference>
<dbReference type="AlphaFoldDB" id="A0A7X6DR21"/>
<reference evidence="9 10" key="1">
    <citation type="journal article" date="2020" name="Nature">
        <title>Bacterial chemolithoautotrophy via manganese oxidation.</title>
        <authorList>
            <person name="Yu H."/>
            <person name="Leadbetter J.R."/>
        </authorList>
    </citation>
    <scope>NUCLEOTIDE SEQUENCE [LARGE SCALE GENOMIC DNA]</scope>
    <source>
        <strain evidence="9 10">Mn-1</strain>
    </source>
</reference>
<feature type="transmembrane region" description="Helical" evidence="6">
    <location>
        <begin position="256"/>
        <end position="281"/>
    </location>
</feature>